<protein>
    <recommendedName>
        <fullName evidence="2">Carboxymuconolactone decarboxylase-like domain-containing protein</fullName>
    </recommendedName>
</protein>
<evidence type="ECO:0000256" key="1">
    <source>
        <dbReference type="SAM" id="MobiDB-lite"/>
    </source>
</evidence>
<dbReference type="SUPFAM" id="SSF69118">
    <property type="entry name" value="AhpD-like"/>
    <property type="match status" value="1"/>
</dbReference>
<keyword evidence="4" id="KW-1185">Reference proteome</keyword>
<dbReference type="InterPro" id="IPR003779">
    <property type="entry name" value="CMD-like"/>
</dbReference>
<comment type="caution">
    <text evidence="3">The sequence shown here is derived from an EMBL/GenBank/DDBJ whole genome shotgun (WGS) entry which is preliminary data.</text>
</comment>
<dbReference type="EMBL" id="BONX01000071">
    <property type="protein sequence ID" value="GIH01418.1"/>
    <property type="molecule type" value="Genomic_DNA"/>
</dbReference>
<evidence type="ECO:0000313" key="4">
    <source>
        <dbReference type="Proteomes" id="UP000621500"/>
    </source>
</evidence>
<sequence length="91" mass="9213">MNAHLNLVGSPVAASSLKQIIGAAKALKDSTLPAATIALVEIRASQINGRGACTNIHTKAAHPGIPPPVSTGSRPGGRSWCSPTPSAPPWN</sequence>
<accession>A0ABQ4F3E8</accession>
<evidence type="ECO:0000259" key="2">
    <source>
        <dbReference type="Pfam" id="PF02627"/>
    </source>
</evidence>
<dbReference type="Proteomes" id="UP000621500">
    <property type="component" value="Unassembled WGS sequence"/>
</dbReference>
<proteinExistence type="predicted"/>
<name>A0ABQ4F3E8_9ACTN</name>
<dbReference type="Pfam" id="PF02627">
    <property type="entry name" value="CMD"/>
    <property type="match status" value="1"/>
</dbReference>
<feature type="region of interest" description="Disordered" evidence="1">
    <location>
        <begin position="58"/>
        <end position="91"/>
    </location>
</feature>
<organism evidence="3 4">
    <name type="scientific">Plantactinospora mayteni</name>
    <dbReference type="NCBI Taxonomy" id="566021"/>
    <lineage>
        <taxon>Bacteria</taxon>
        <taxon>Bacillati</taxon>
        <taxon>Actinomycetota</taxon>
        <taxon>Actinomycetes</taxon>
        <taxon>Micromonosporales</taxon>
        <taxon>Micromonosporaceae</taxon>
        <taxon>Plantactinospora</taxon>
    </lineage>
</organism>
<reference evidence="3 4" key="1">
    <citation type="submission" date="2021-01" db="EMBL/GenBank/DDBJ databases">
        <title>Whole genome shotgun sequence of Plantactinospora mayteni NBRC 109088.</title>
        <authorList>
            <person name="Komaki H."/>
            <person name="Tamura T."/>
        </authorList>
    </citation>
    <scope>NUCLEOTIDE SEQUENCE [LARGE SCALE GENOMIC DNA]</scope>
    <source>
        <strain evidence="3 4">NBRC 109088</strain>
    </source>
</reference>
<evidence type="ECO:0000313" key="3">
    <source>
        <dbReference type="EMBL" id="GIH01418.1"/>
    </source>
</evidence>
<feature type="domain" description="Carboxymuconolactone decarboxylase-like" evidence="2">
    <location>
        <begin position="25"/>
        <end position="61"/>
    </location>
</feature>
<dbReference type="InterPro" id="IPR029032">
    <property type="entry name" value="AhpD-like"/>
</dbReference>
<gene>
    <name evidence="3" type="ORF">Pma05_79900</name>
</gene>
<dbReference type="Gene3D" id="1.20.1290.10">
    <property type="entry name" value="AhpD-like"/>
    <property type="match status" value="1"/>
</dbReference>
<dbReference type="RefSeq" id="WP_239314097.1">
    <property type="nucleotide sequence ID" value="NZ_BAAAZQ010000038.1"/>
</dbReference>